<dbReference type="RefSeq" id="XP_002553231.1">
    <property type="nucleotide sequence ID" value="XM_002553185.1"/>
</dbReference>
<dbReference type="KEGG" id="lth:KLTH0D11968g"/>
<dbReference type="PANTHER" id="PTHR12486">
    <property type="entry name" value="APRATAXIN-RELATED"/>
    <property type="match status" value="1"/>
</dbReference>
<dbReference type="GO" id="GO:1990165">
    <property type="term" value="F:single-strand break-containing DNA binding"/>
    <property type="evidence" value="ECO:0007669"/>
    <property type="project" value="TreeGrafter"/>
</dbReference>
<dbReference type="GO" id="GO:0005634">
    <property type="term" value="C:nucleus"/>
    <property type="evidence" value="ECO:0007669"/>
    <property type="project" value="TreeGrafter"/>
</dbReference>
<keyword evidence="3" id="KW-1185">Reference proteome</keyword>
<dbReference type="InterPro" id="IPR036265">
    <property type="entry name" value="HIT-like_sf"/>
</dbReference>
<dbReference type="Pfam" id="PF16278">
    <property type="entry name" value="zf-C2HE"/>
    <property type="match status" value="1"/>
</dbReference>
<evidence type="ECO:0000313" key="3">
    <source>
        <dbReference type="Proteomes" id="UP000002036"/>
    </source>
</evidence>
<dbReference type="GO" id="GO:0030983">
    <property type="term" value="F:mismatched DNA binding"/>
    <property type="evidence" value="ECO:0007669"/>
    <property type="project" value="TreeGrafter"/>
</dbReference>
<gene>
    <name evidence="2" type="ordered locus">KLTH0D11968g</name>
</gene>
<dbReference type="InParanoid" id="C5DF38"/>
<dbReference type="OrthoDB" id="3512845at2759"/>
<dbReference type="SUPFAM" id="SSF54197">
    <property type="entry name" value="HIT-like"/>
    <property type="match status" value="1"/>
</dbReference>
<dbReference type="Gene3D" id="3.30.428.10">
    <property type="entry name" value="HIT-like"/>
    <property type="match status" value="1"/>
</dbReference>
<accession>C5DF38</accession>
<sequence>MSFRYVLKNYIVEPQLYPDEVLFFDSHAVIIKDAFPKSQFHFLILPRDLKITWTDPTSLSAEQKSKLQGYVDWALTRAFEDFTKSYTFSKEGMIPFEKKYQFEDKQFFIDKFTQVGIHSVPSLKNLHIHVMTKDFYSDRMKNKKHYNSFNTTFFVNWRRLPLEESPDATYLENEVIKKTDLKCCYCKKNFKNRFSELKLHLDREFKVRFTNQS</sequence>
<dbReference type="GeneID" id="8295471"/>
<dbReference type="Pfam" id="PF11969">
    <property type="entry name" value="DcpS_C"/>
    <property type="match status" value="1"/>
</dbReference>
<dbReference type="STRING" id="559295.C5DF38"/>
<dbReference type="GO" id="GO:0000012">
    <property type="term" value="P:single strand break repair"/>
    <property type="evidence" value="ECO:0007669"/>
    <property type="project" value="TreeGrafter"/>
</dbReference>
<dbReference type="HOGENOM" id="CLU_066882_3_1_1"/>
<dbReference type="OMA" id="IHDMFPK"/>
<dbReference type="GO" id="GO:0003725">
    <property type="term" value="F:double-stranded RNA binding"/>
    <property type="evidence" value="ECO:0007669"/>
    <property type="project" value="TreeGrafter"/>
</dbReference>
<dbReference type="eggNOG" id="KOG0562">
    <property type="taxonomic scope" value="Eukaryota"/>
</dbReference>
<name>C5DF38_LACTC</name>
<organism evidence="2 3">
    <name type="scientific">Lachancea thermotolerans (strain ATCC 56472 / CBS 6340 / NRRL Y-8284)</name>
    <name type="common">Yeast</name>
    <name type="synonym">Kluyveromyces thermotolerans</name>
    <dbReference type="NCBI Taxonomy" id="559295"/>
    <lineage>
        <taxon>Eukaryota</taxon>
        <taxon>Fungi</taxon>
        <taxon>Dikarya</taxon>
        <taxon>Ascomycota</taxon>
        <taxon>Saccharomycotina</taxon>
        <taxon>Saccharomycetes</taxon>
        <taxon>Saccharomycetales</taxon>
        <taxon>Saccharomycetaceae</taxon>
        <taxon>Lachancea</taxon>
    </lineage>
</organism>
<dbReference type="Proteomes" id="UP000002036">
    <property type="component" value="Chromosome D"/>
</dbReference>
<dbReference type="FunCoup" id="C5DF38">
    <property type="interactions" value="73"/>
</dbReference>
<reference evidence="2 3" key="1">
    <citation type="journal article" date="2009" name="Genome Res.">
        <title>Comparative genomics of protoploid Saccharomycetaceae.</title>
        <authorList>
            <consortium name="The Genolevures Consortium"/>
            <person name="Souciet J.-L."/>
            <person name="Dujon B."/>
            <person name="Gaillardin C."/>
            <person name="Johnston M."/>
            <person name="Baret P.V."/>
            <person name="Cliften P."/>
            <person name="Sherman D.J."/>
            <person name="Weissenbach J."/>
            <person name="Westhof E."/>
            <person name="Wincker P."/>
            <person name="Jubin C."/>
            <person name="Poulain J."/>
            <person name="Barbe V."/>
            <person name="Segurens B."/>
            <person name="Artiguenave F."/>
            <person name="Anthouard V."/>
            <person name="Vacherie B."/>
            <person name="Val M.-E."/>
            <person name="Fulton R.S."/>
            <person name="Minx P."/>
            <person name="Wilson R."/>
            <person name="Durrens P."/>
            <person name="Jean G."/>
            <person name="Marck C."/>
            <person name="Martin T."/>
            <person name="Nikolski M."/>
            <person name="Rolland T."/>
            <person name="Seret M.-L."/>
            <person name="Casaregola S."/>
            <person name="Despons L."/>
            <person name="Fairhead C."/>
            <person name="Fischer G."/>
            <person name="Lafontaine I."/>
            <person name="Leh V."/>
            <person name="Lemaire M."/>
            <person name="de Montigny J."/>
            <person name="Neuveglise C."/>
            <person name="Thierry A."/>
            <person name="Blanc-Lenfle I."/>
            <person name="Bleykasten C."/>
            <person name="Diffels J."/>
            <person name="Fritsch E."/>
            <person name="Frangeul L."/>
            <person name="Goeffon A."/>
            <person name="Jauniaux N."/>
            <person name="Kachouri-Lafond R."/>
            <person name="Payen C."/>
            <person name="Potier S."/>
            <person name="Pribylova L."/>
            <person name="Ozanne C."/>
            <person name="Richard G.-F."/>
            <person name="Sacerdot C."/>
            <person name="Straub M.-L."/>
            <person name="Talla E."/>
        </authorList>
    </citation>
    <scope>NUCLEOTIDE SEQUENCE [LARGE SCALE GENOMIC DNA]</scope>
    <source>
        <strain evidence="3">ATCC 56472 / CBS 6340 / NRRL Y-8284</strain>
    </source>
</reference>
<proteinExistence type="predicted"/>
<dbReference type="AlphaFoldDB" id="C5DF38"/>
<dbReference type="EMBL" id="CU928168">
    <property type="protein sequence ID" value="CAR22793.1"/>
    <property type="molecule type" value="Genomic_DNA"/>
</dbReference>
<evidence type="ECO:0000259" key="1">
    <source>
        <dbReference type="Pfam" id="PF16278"/>
    </source>
</evidence>
<dbReference type="GO" id="GO:0033699">
    <property type="term" value="F:DNA 5'-adenosine monophosphate hydrolase activity"/>
    <property type="evidence" value="ECO:0007669"/>
    <property type="project" value="TreeGrafter"/>
</dbReference>
<protein>
    <submittedName>
        <fullName evidence="2">KLTH0D11968p</fullName>
    </submittedName>
</protein>
<evidence type="ECO:0000313" key="2">
    <source>
        <dbReference type="EMBL" id="CAR22793.1"/>
    </source>
</evidence>
<dbReference type="GO" id="GO:0003697">
    <property type="term" value="F:single-stranded DNA binding"/>
    <property type="evidence" value="ECO:0007669"/>
    <property type="project" value="TreeGrafter"/>
</dbReference>
<dbReference type="PANTHER" id="PTHR12486:SF4">
    <property type="entry name" value="APRATAXIN"/>
    <property type="match status" value="1"/>
</dbReference>
<dbReference type="InterPro" id="IPR032566">
    <property type="entry name" value="Znf-C2HE"/>
</dbReference>
<feature type="domain" description="Aprataxin C2HE/C2H2/C2HC zinc finger" evidence="1">
    <location>
        <begin position="150"/>
        <end position="206"/>
    </location>
</feature>